<dbReference type="Pfam" id="PF19304">
    <property type="entry name" value="PGDH_inter"/>
    <property type="match status" value="1"/>
</dbReference>
<evidence type="ECO:0000313" key="12">
    <source>
        <dbReference type="Proteomes" id="UP000324678"/>
    </source>
</evidence>
<dbReference type="AlphaFoldDB" id="A0A5C1YJM0"/>
<dbReference type="GO" id="GO:0051287">
    <property type="term" value="F:NAD binding"/>
    <property type="evidence" value="ECO:0007669"/>
    <property type="project" value="UniProtKB-UniRule"/>
</dbReference>
<evidence type="ECO:0000256" key="7">
    <source>
        <dbReference type="ARBA" id="ARBA00048126"/>
    </source>
</evidence>
<dbReference type="InterPro" id="IPR029009">
    <property type="entry name" value="ASB_dom_sf"/>
</dbReference>
<dbReference type="FunFam" id="3.40.50.720:FF:000021">
    <property type="entry name" value="D-3-phosphoglycerate dehydrogenase"/>
    <property type="match status" value="1"/>
</dbReference>
<dbReference type="PROSITE" id="PS00065">
    <property type="entry name" value="D_2_HYDROXYACID_DH_1"/>
    <property type="match status" value="1"/>
</dbReference>
<dbReference type="InterPro" id="IPR002912">
    <property type="entry name" value="ACT_dom"/>
</dbReference>
<dbReference type="PANTHER" id="PTHR42938">
    <property type="entry name" value="FORMATE DEHYDROGENASE 1"/>
    <property type="match status" value="1"/>
</dbReference>
<dbReference type="EC" id="1.1.1.95" evidence="9"/>
<comment type="similarity">
    <text evidence="3 9">Belongs to the D-isomer specific 2-hydroxyacid dehydrogenase family.</text>
</comment>
<dbReference type="GO" id="GO:0004617">
    <property type="term" value="F:phosphoglycerate dehydrogenase activity"/>
    <property type="evidence" value="ECO:0007669"/>
    <property type="project" value="UniProtKB-UniRule"/>
</dbReference>
<dbReference type="Pfam" id="PF02826">
    <property type="entry name" value="2-Hacid_dh_C"/>
    <property type="match status" value="1"/>
</dbReference>
<gene>
    <name evidence="11" type="ORF">FLP10_15500</name>
</gene>
<evidence type="ECO:0000313" key="11">
    <source>
        <dbReference type="EMBL" id="QEO15675.1"/>
    </source>
</evidence>
<dbReference type="OrthoDB" id="9793626at2"/>
<keyword evidence="12" id="KW-1185">Reference proteome</keyword>
<dbReference type="Gene3D" id="3.30.1330.90">
    <property type="entry name" value="D-3-phosphoglycerate dehydrogenase, domain 3"/>
    <property type="match status" value="1"/>
</dbReference>
<keyword evidence="9" id="KW-0028">Amino-acid biosynthesis</keyword>
<evidence type="ECO:0000256" key="9">
    <source>
        <dbReference type="RuleBase" id="RU363003"/>
    </source>
</evidence>
<dbReference type="SUPFAM" id="SSF52283">
    <property type="entry name" value="Formate/glycerate dehydrogenase catalytic domain-like"/>
    <property type="match status" value="1"/>
</dbReference>
<evidence type="ECO:0000256" key="8">
    <source>
        <dbReference type="ARBA" id="ARBA00048731"/>
    </source>
</evidence>
<comment type="function">
    <text evidence="1">Catalyzes the reversible oxidation of 3-phospho-D-glycerate to 3-phosphonooxypyruvate, the first step of the phosphorylated L-serine biosynthesis pathway. Also catalyzes the reversible oxidation of 2-hydroxyglutarate to 2-oxoglutarate.</text>
</comment>
<dbReference type="NCBIfam" id="TIGR01327">
    <property type="entry name" value="PGDH"/>
    <property type="match status" value="1"/>
</dbReference>
<dbReference type="GO" id="GO:0006564">
    <property type="term" value="P:L-serine biosynthetic process"/>
    <property type="evidence" value="ECO:0007669"/>
    <property type="project" value="UniProtKB-UniRule"/>
</dbReference>
<dbReference type="InterPro" id="IPR045865">
    <property type="entry name" value="ACT-like_dom_sf"/>
</dbReference>
<comment type="catalytic activity">
    <reaction evidence="7">
        <text>(R)-2-hydroxyglutarate + NAD(+) = 2-oxoglutarate + NADH + H(+)</text>
        <dbReference type="Rhea" id="RHEA:49612"/>
        <dbReference type="ChEBI" id="CHEBI:15378"/>
        <dbReference type="ChEBI" id="CHEBI:15801"/>
        <dbReference type="ChEBI" id="CHEBI:16810"/>
        <dbReference type="ChEBI" id="CHEBI:57540"/>
        <dbReference type="ChEBI" id="CHEBI:57945"/>
        <dbReference type="EC" id="1.1.1.399"/>
    </reaction>
</comment>
<evidence type="ECO:0000256" key="3">
    <source>
        <dbReference type="ARBA" id="ARBA00005854"/>
    </source>
</evidence>
<evidence type="ECO:0000256" key="1">
    <source>
        <dbReference type="ARBA" id="ARBA00003800"/>
    </source>
</evidence>
<dbReference type="RefSeq" id="WP_149161688.1">
    <property type="nucleotide sequence ID" value="NZ_CP043505.1"/>
</dbReference>
<protein>
    <recommendedName>
        <fullName evidence="4 9">D-3-phosphoglycerate dehydrogenase</fullName>
        <ecNumber evidence="9">1.1.1.95</ecNumber>
    </recommendedName>
</protein>
<dbReference type="PROSITE" id="PS00670">
    <property type="entry name" value="D_2_HYDROXYACID_DH_2"/>
    <property type="match status" value="1"/>
</dbReference>
<keyword evidence="5 9" id="KW-0560">Oxidoreductase</keyword>
<dbReference type="KEGG" id="ail:FLP10_15500"/>
<accession>A0A5C1YJM0</accession>
<dbReference type="EMBL" id="CP043505">
    <property type="protein sequence ID" value="QEO15675.1"/>
    <property type="molecule type" value="Genomic_DNA"/>
</dbReference>
<reference evidence="11 12" key="1">
    <citation type="submission" date="2019-09" db="EMBL/GenBank/DDBJ databases">
        <title>Genome sequencing of strain KACC 19306.</title>
        <authorList>
            <person name="Heo J."/>
            <person name="Kim S.-J."/>
            <person name="Kim J.-S."/>
            <person name="Hong S.-B."/>
            <person name="Kwon S.-W."/>
        </authorList>
    </citation>
    <scope>NUCLEOTIDE SEQUENCE [LARGE SCALE GENOMIC DNA]</scope>
    <source>
        <strain evidence="11 12">KACC 19306</strain>
    </source>
</reference>
<dbReference type="InterPro" id="IPR036291">
    <property type="entry name" value="NAD(P)-bd_dom_sf"/>
</dbReference>
<dbReference type="InterPro" id="IPR045626">
    <property type="entry name" value="PGDH_ASB_dom"/>
</dbReference>
<dbReference type="Gene3D" id="3.30.70.260">
    <property type="match status" value="1"/>
</dbReference>
<proteinExistence type="inferred from homology"/>
<feature type="domain" description="ACT" evidence="10">
    <location>
        <begin position="455"/>
        <end position="529"/>
    </location>
</feature>
<sequence length="529" mass="55230">MSKPVVLIAEELSPATVDALGPDFDIRSVDGTDRAALLSAIADANAILVRSATKVDAEAIAAAPKLQVIARAGVGLDNVDIKAATTAGVMVVNAPTSNIISAAELTVGHILSLARHIPAAHAALAQGEWKRSAYTGTELYEKTVGIIGLGRIGALITARLQAFGVEVIAYDPYITSARAQQLGVQTVSLDELLERSDFITIHMPRTPETLGMIGAEQFAKMKPSAYIVNVARGGLIDEQALHDALVAGTIAGAGLDVFVSEPPRESPLLGLPNVIVTPHLGASTDEAQEKAGISVAKSVRLALSGELVPDAVNVAGGVIDPYVRPGIPLVEKLGQLFSGLATGALTSLDVEVRGELVDYDVSVLKLAALKGVFTNVVSESVSYVNAPLLAEQRGIAVRLITEADSPEYRNVITLRGALADGRQLSVSGTLTGPKQIEKLVGINGYEIEVPIAEHHIVMLYTDRPGIVAVYGSRFGEAGINIAGMAIARREAGGQALSILTVDSPVPTEVLDAVRDEIAADVMVEVDITE</sequence>
<dbReference type="CDD" id="cd04902">
    <property type="entry name" value="ACT_3PGDH-xct"/>
    <property type="match status" value="1"/>
</dbReference>
<evidence type="ECO:0000256" key="4">
    <source>
        <dbReference type="ARBA" id="ARBA00021582"/>
    </source>
</evidence>
<dbReference type="InterPro" id="IPR029752">
    <property type="entry name" value="D-isomer_DH_CS1"/>
</dbReference>
<comment type="catalytic activity">
    <reaction evidence="8 9">
        <text>(2R)-3-phosphoglycerate + NAD(+) = 3-phosphooxypyruvate + NADH + H(+)</text>
        <dbReference type="Rhea" id="RHEA:12641"/>
        <dbReference type="ChEBI" id="CHEBI:15378"/>
        <dbReference type="ChEBI" id="CHEBI:18110"/>
        <dbReference type="ChEBI" id="CHEBI:57540"/>
        <dbReference type="ChEBI" id="CHEBI:57945"/>
        <dbReference type="ChEBI" id="CHEBI:58272"/>
        <dbReference type="EC" id="1.1.1.95"/>
    </reaction>
</comment>
<comment type="pathway">
    <text evidence="2 9">Amino-acid biosynthesis; L-serine biosynthesis; L-serine from 3-phospho-D-glycerate: step 1/3.</text>
</comment>
<evidence type="ECO:0000256" key="6">
    <source>
        <dbReference type="ARBA" id="ARBA00023027"/>
    </source>
</evidence>
<dbReference type="PROSITE" id="PS00671">
    <property type="entry name" value="D_2_HYDROXYACID_DH_3"/>
    <property type="match status" value="1"/>
</dbReference>
<dbReference type="PROSITE" id="PS51671">
    <property type="entry name" value="ACT"/>
    <property type="match status" value="1"/>
</dbReference>
<dbReference type="InterPro" id="IPR029753">
    <property type="entry name" value="D-isomer_DH_CS"/>
</dbReference>
<name>A0A5C1YJM0_9MICO</name>
<dbReference type="Proteomes" id="UP000324678">
    <property type="component" value="Chromosome"/>
</dbReference>
<keyword evidence="6 9" id="KW-0520">NAD</keyword>
<evidence type="ECO:0000259" key="10">
    <source>
        <dbReference type="PROSITE" id="PS51671"/>
    </source>
</evidence>
<keyword evidence="9" id="KW-0718">Serine biosynthesis</keyword>
<dbReference type="Pfam" id="PF00389">
    <property type="entry name" value="2-Hacid_dh"/>
    <property type="match status" value="1"/>
</dbReference>
<dbReference type="PANTHER" id="PTHR42938:SF47">
    <property type="entry name" value="HYDROXYPYRUVATE REDUCTASE"/>
    <property type="match status" value="1"/>
</dbReference>
<dbReference type="CDD" id="cd12173">
    <property type="entry name" value="PGDH_4"/>
    <property type="match status" value="1"/>
</dbReference>
<evidence type="ECO:0000256" key="5">
    <source>
        <dbReference type="ARBA" id="ARBA00023002"/>
    </source>
</evidence>
<dbReference type="SUPFAM" id="SSF143548">
    <property type="entry name" value="Serine metabolism enzymes domain"/>
    <property type="match status" value="1"/>
</dbReference>
<dbReference type="InterPro" id="IPR006139">
    <property type="entry name" value="D-isomer_2_OHA_DH_cat_dom"/>
</dbReference>
<dbReference type="SUPFAM" id="SSF55021">
    <property type="entry name" value="ACT-like"/>
    <property type="match status" value="1"/>
</dbReference>
<organism evidence="11 12">
    <name type="scientific">Agromyces intestinalis</name>
    <dbReference type="NCBI Taxonomy" id="2592652"/>
    <lineage>
        <taxon>Bacteria</taxon>
        <taxon>Bacillati</taxon>
        <taxon>Actinomycetota</taxon>
        <taxon>Actinomycetes</taxon>
        <taxon>Micrococcales</taxon>
        <taxon>Microbacteriaceae</taxon>
        <taxon>Agromyces</taxon>
    </lineage>
</organism>
<evidence type="ECO:0000256" key="2">
    <source>
        <dbReference type="ARBA" id="ARBA00005216"/>
    </source>
</evidence>
<dbReference type="Gene3D" id="3.40.50.720">
    <property type="entry name" value="NAD(P)-binding Rossmann-like Domain"/>
    <property type="match status" value="2"/>
</dbReference>
<dbReference type="InterPro" id="IPR006140">
    <property type="entry name" value="D-isomer_DH_NAD-bd"/>
</dbReference>
<dbReference type="SUPFAM" id="SSF51735">
    <property type="entry name" value="NAD(P)-binding Rossmann-fold domains"/>
    <property type="match status" value="1"/>
</dbReference>
<dbReference type="InterPro" id="IPR006236">
    <property type="entry name" value="PGDH"/>
</dbReference>
<dbReference type="UniPathway" id="UPA00135">
    <property type="reaction ID" value="UER00196"/>
</dbReference>